<dbReference type="Pfam" id="PF16201">
    <property type="entry name" value="NopRA1"/>
    <property type="match status" value="1"/>
</dbReference>
<gene>
    <name evidence="5" type="primary">URB1</name>
</gene>
<dbReference type="Pfam" id="PF11707">
    <property type="entry name" value="Npa1"/>
    <property type="match status" value="1"/>
</dbReference>
<feature type="domain" description="URB1 central HEAT repeat" evidence="4">
    <location>
        <begin position="608"/>
        <end position="709"/>
    </location>
</feature>
<dbReference type="GeneTree" id="ENSGT00390000014210"/>
<evidence type="ECO:0000259" key="3">
    <source>
        <dbReference type="Pfam" id="PF16201"/>
    </source>
</evidence>
<keyword evidence="6" id="KW-1185">Reference proteome</keyword>
<dbReference type="InterPro" id="IPR021714">
    <property type="entry name" value="URB1_N"/>
</dbReference>
<sequence>PGLRPGLRPGIPPGAEAGAGAGNSARGLETFVSVAKTLPSPQVYDVVEGYVKISMECAEIFKLLDGERKPESEMLLIFQALEAILLRTASDLSHFSVVGMNIVKKLIHSYMKLVYAALYSENYTMSRGCLTLLSAMVAQGPDSARDVYSHFDFNNKYLPGLLTKGFKKGRTDVRMAYIQFALSFLIAGDNALLAQVLELKDFIPGILRSEIKEDRVSTVNLLLSTLRTKVVHNKNISKTQKVRFFTAEVLLHIASLYRWNGITDVSPEDLKVCSEEVGKAMVRELVHSFLMDLCCSLKHGITFYDPSLGTSGKGGNVVLLHFLLGLKTAAEDEMVADLLVNILKVCPDLLNRYFKETHYSFVPRVAPAWMDNVKLLKKIYEAQPDISNCFKTSEFIPLPRLLSMVMVTTVPAVCNKTMLSKGLNKNSIVVKHSILSLVSMVLRRALRNIEHCLCEETWRRSQIYTLPAVQEFVQLYREAVSKVLPDVNNLVAVWQSLLKQKGEHTDGPKKLIMNTICLGSDDAEMLLLKAALLQVICLYQKVVPHLVARSNFDFSKLLKGVVTEKRLREEVPPLLQHHILKVALELPANKFAWFRVQGISETEKIPGEKSVFYLLMKMFVTTTHSHLKISTKKLIIKVLCDSGVFEYTWKELSIWLEHLDKTKEDQKEAVIQFLERILLKLVTNPYTYTDKAADLVQEASVLQVAVFKQDSDNISIPVSHIDDVLDMVDVLIEGSDGFDEEIGFSLNEDMIIQTFPFSAVVPAALEARNILLLQSENGTAHVVEYLVAVFTELLHSQREPLALCLMFQLYDKDLESLEVAKYPQLYQFNQYYKLWIPKQSQESVRGSKTLLEGGVQTKLRDLASWLPPDQLLLGVKHVLLYLKSTVENFSSVRAILHPTLESWFLALELRSIPQPGLNPVTVKLLSRHPTLESWFRHPTLESWFLALELRSIPQPGLNPVTVKLLSAHLNSGVLQLLKTGAPILQSITTDHRHVLSRYFEAITKSVLEELQTVGKDRSQVCPRKSHQLQALEELHVYMTAAQLKEITLTMLQLPENSLTSQKSEKSPKIGKHFCGQILVQLFTDSYQRHPQQGELLLSAEHVTALGELMPASASKDLERVFLQALQSEPVLALAGGVEVQAHCLAQCSHTSLATAAMLIQHSRTHLLQLELWCLSTATGKYLRKYMDSFLPLIHVYLQCRDLYGFSRPSAVVSAVTPVLRKALWKELCAGIQDAGASHEASEKLQILSKLLPPLESKELHNLMDQLPAALEKAGNGERWAVCACLPQGTFVLGSAVMGMGLVPSLALTCQCVVEEVDPGDWCSLVKTGLKYRYRDETFLKVLNVAIQLLYKKESSLSQSLVRLSKIHMMVTQHSLFLSTILRSEHPSKLTARYGPRLASRDDCALLRLSQSLYKDGTVKSLDDFYDPCFLLQLFSELTRPECVVACHKFVEVNALGLTVAALSSYDPNMRAAAYFVLASFRSHLEGARFREKSQLLYLLDAVQNGIKQPNLRVTFSLTLYIARVAQQMLKPEEHMYIKVNRFLLSHQYLDLRKVPDFFQLFYSFDFEYKTEREWILRFLGEGLRDKHCYELYDYQRIFQIILSFFNSPLCDGGSQSRILEILQSAARVTRAAYELIQDHSLLTWLLHSLEKRFLENKVINKIISLLHTLWLTNLGDKRENKNQSQEKRKLLPIQLVNEFLYVLVTLIKHIGTNVDVAKLTEFFSTFSSVLEYRAVVVEAFREMRRFMANDSVLSSRDLLLLLHKWSLVSKDLQLQEELQALAWKCQNKELLKNVKDKNKPQASSHVYRHTGKKNEVEEDDAAADMEVSELEKCREHLNSILVHWDPVFPAAPCTRGGETLRASEGGGEAVAVTCASIHVVTKWLVRSLAGQSLLREQDVSPALRWLQNRVLPHLAAAWEVLGDETLRNNLFKLYSRLCQASSSSAGLSRELGVLGSIMLQLMEEQGPSSTFHEIALVIFLSSSPTAVSVFLTSVYIGDMWLGAQQPDMLLTHVRLVCTSAGGELQDGLGTPKQGEEPIVSLCKKIWLHQGINSGH</sequence>
<dbReference type="InterPro" id="IPR059018">
    <property type="entry name" value="HEAT_URB1"/>
</dbReference>
<dbReference type="GO" id="GO:0005730">
    <property type="term" value="C:nucleolus"/>
    <property type="evidence" value="ECO:0007669"/>
    <property type="project" value="TreeGrafter"/>
</dbReference>
<evidence type="ECO:0000259" key="4">
    <source>
        <dbReference type="Pfam" id="PF26140"/>
    </source>
</evidence>
<feature type="domain" description="URB1 N-terminal" evidence="2">
    <location>
        <begin position="57"/>
        <end position="372"/>
    </location>
</feature>
<organism evidence="5 6">
    <name type="scientific">Ficedula albicollis</name>
    <name type="common">Collared flycatcher</name>
    <name type="synonym">Muscicapa albicollis</name>
    <dbReference type="NCBI Taxonomy" id="59894"/>
    <lineage>
        <taxon>Eukaryota</taxon>
        <taxon>Metazoa</taxon>
        <taxon>Chordata</taxon>
        <taxon>Craniata</taxon>
        <taxon>Vertebrata</taxon>
        <taxon>Euteleostomi</taxon>
        <taxon>Archelosauria</taxon>
        <taxon>Archosauria</taxon>
        <taxon>Dinosauria</taxon>
        <taxon>Saurischia</taxon>
        <taxon>Theropoda</taxon>
        <taxon>Coelurosauria</taxon>
        <taxon>Aves</taxon>
        <taxon>Neognathae</taxon>
        <taxon>Neoaves</taxon>
        <taxon>Telluraves</taxon>
        <taxon>Australaves</taxon>
        <taxon>Passeriformes</taxon>
        <taxon>Muscicapidae</taxon>
        <taxon>Ficedula</taxon>
    </lineage>
</organism>
<dbReference type="GO" id="GO:0000466">
    <property type="term" value="P:maturation of 5.8S rRNA from tricistronic rRNA transcript (SSU-rRNA, 5.8S rRNA, LSU-rRNA)"/>
    <property type="evidence" value="ECO:0007669"/>
    <property type="project" value="TreeGrafter"/>
</dbReference>
<dbReference type="Ensembl" id="ENSFALT00000032143.1">
    <property type="protein sequence ID" value="ENSFALP00000025826.1"/>
    <property type="gene ID" value="ENSFALG00000004636.2"/>
</dbReference>
<dbReference type="PANTHER" id="PTHR13500">
    <property type="entry name" value="NUCLEOLAR PRERIBOSOMAL-ASSOCIATED PROTEIN 1"/>
    <property type="match status" value="1"/>
</dbReference>
<dbReference type="GO" id="GO:0000463">
    <property type="term" value="P:maturation of LSU-rRNA from tricistronic rRNA transcript (SSU-rRNA, 5.8S rRNA, LSU-rRNA)"/>
    <property type="evidence" value="ECO:0007669"/>
    <property type="project" value="TreeGrafter"/>
</dbReference>
<feature type="region of interest" description="Disordered" evidence="1">
    <location>
        <begin position="1"/>
        <end position="22"/>
    </location>
</feature>
<feature type="domain" description="URB1 C-terminal" evidence="3">
    <location>
        <begin position="1455"/>
        <end position="1644"/>
    </location>
</feature>
<dbReference type="PANTHER" id="PTHR13500:SF0">
    <property type="entry name" value="NUCLEOLAR PRE-RIBOSOMAL-ASSOCIATED PROTEIN 1"/>
    <property type="match status" value="1"/>
</dbReference>
<dbReference type="InterPro" id="IPR032436">
    <property type="entry name" value="URB1_C"/>
</dbReference>
<dbReference type="Proteomes" id="UP000016665">
    <property type="component" value="Unplaced"/>
</dbReference>
<dbReference type="InterPro" id="IPR039844">
    <property type="entry name" value="URB1"/>
</dbReference>
<name>A0A803VSX0_FICAL</name>
<dbReference type="SUPFAM" id="SSF48371">
    <property type="entry name" value="ARM repeat"/>
    <property type="match status" value="1"/>
</dbReference>
<evidence type="ECO:0000256" key="1">
    <source>
        <dbReference type="SAM" id="MobiDB-lite"/>
    </source>
</evidence>
<reference evidence="5" key="2">
    <citation type="submission" date="2025-09" db="UniProtKB">
        <authorList>
            <consortium name="Ensembl"/>
        </authorList>
    </citation>
    <scope>IDENTIFICATION</scope>
</reference>
<reference evidence="5" key="1">
    <citation type="submission" date="2025-08" db="UniProtKB">
        <authorList>
            <consortium name="Ensembl"/>
        </authorList>
    </citation>
    <scope>IDENTIFICATION</scope>
</reference>
<protein>
    <submittedName>
        <fullName evidence="5">URB1 ribosome biosis homolog</fullName>
    </submittedName>
</protein>
<evidence type="ECO:0000259" key="2">
    <source>
        <dbReference type="Pfam" id="PF11707"/>
    </source>
</evidence>
<evidence type="ECO:0000313" key="5">
    <source>
        <dbReference type="Ensembl" id="ENSFALP00000025826.1"/>
    </source>
</evidence>
<evidence type="ECO:0000313" key="6">
    <source>
        <dbReference type="Proteomes" id="UP000016665"/>
    </source>
</evidence>
<dbReference type="Pfam" id="PF26140">
    <property type="entry name" value="HEAT_URB1"/>
    <property type="match status" value="1"/>
</dbReference>
<dbReference type="InterPro" id="IPR016024">
    <property type="entry name" value="ARM-type_fold"/>
</dbReference>
<proteinExistence type="predicted"/>
<accession>A0A803VSX0</accession>